<comment type="caution">
    <text evidence="8">The sequence shown here is derived from an EMBL/GenBank/DDBJ whole genome shotgun (WGS) entry which is preliminary data.</text>
</comment>
<accession>A0A4V3XEH5</accession>
<dbReference type="GO" id="GO:0005834">
    <property type="term" value="C:heterotrimeric G-protein complex"/>
    <property type="evidence" value="ECO:0007669"/>
    <property type="project" value="TreeGrafter"/>
</dbReference>
<dbReference type="PRINTS" id="PR00318">
    <property type="entry name" value="GPROTEINA"/>
</dbReference>
<evidence type="ECO:0000256" key="3">
    <source>
        <dbReference type="ARBA" id="ARBA00023134"/>
    </source>
</evidence>
<keyword evidence="1 6" id="KW-0479">Metal-binding</keyword>
<dbReference type="Proteomes" id="UP000310158">
    <property type="component" value="Unassembled WGS sequence"/>
</dbReference>
<keyword evidence="6" id="KW-0460">Magnesium</keyword>
<dbReference type="GO" id="GO:0005525">
    <property type="term" value="F:GTP binding"/>
    <property type="evidence" value="ECO:0007669"/>
    <property type="project" value="UniProtKB-KW"/>
</dbReference>
<dbReference type="AlphaFoldDB" id="A0A4V3XEH5"/>
<name>A0A4V3XEH5_9AGAM</name>
<evidence type="ECO:0000313" key="9">
    <source>
        <dbReference type="Proteomes" id="UP000310158"/>
    </source>
</evidence>
<keyword evidence="9" id="KW-1185">Reference proteome</keyword>
<dbReference type="FunFam" id="3.40.50.300:FF:000692">
    <property type="entry name" value="Guanine nucleotide-binding protein subunit alpha"/>
    <property type="match status" value="1"/>
</dbReference>
<dbReference type="PROSITE" id="PS51882">
    <property type="entry name" value="G_ALPHA"/>
    <property type="match status" value="1"/>
</dbReference>
<dbReference type="CDD" id="cd00066">
    <property type="entry name" value="G-alpha"/>
    <property type="match status" value="1"/>
</dbReference>
<feature type="binding site" evidence="6">
    <location>
        <position position="358"/>
    </location>
    <ligand>
        <name>Mg(2+)</name>
        <dbReference type="ChEBI" id="CHEBI:18420"/>
    </ligand>
</feature>
<feature type="binding site" evidence="5">
    <location>
        <begin position="450"/>
        <end position="453"/>
    </location>
    <ligand>
        <name>GTP</name>
        <dbReference type="ChEBI" id="CHEBI:37565"/>
    </ligand>
</feature>
<keyword evidence="4" id="KW-0807">Transducer</keyword>
<evidence type="ECO:0000256" key="1">
    <source>
        <dbReference type="ARBA" id="ARBA00022723"/>
    </source>
</evidence>
<dbReference type="InterPro" id="IPR011025">
    <property type="entry name" value="GproteinA_insert"/>
</dbReference>
<dbReference type="PANTHER" id="PTHR10218:SF360">
    <property type="entry name" value="GUANINE NUCLEOTIDE-BINDING PROTEIN SUBUNIT ALPHA HOMOLOG"/>
    <property type="match status" value="1"/>
</dbReference>
<dbReference type="EMBL" id="SGPL01000335">
    <property type="protein sequence ID" value="THH13683.1"/>
    <property type="molecule type" value="Genomic_DNA"/>
</dbReference>
<dbReference type="InterPro" id="IPR027417">
    <property type="entry name" value="P-loop_NTPase"/>
</dbReference>
<feature type="region of interest" description="Disordered" evidence="7">
    <location>
        <begin position="198"/>
        <end position="261"/>
    </location>
</feature>
<dbReference type="GO" id="GO:0005737">
    <property type="term" value="C:cytoplasm"/>
    <property type="evidence" value="ECO:0007669"/>
    <property type="project" value="TreeGrafter"/>
</dbReference>
<dbReference type="InterPro" id="IPR001019">
    <property type="entry name" value="Gprotein_alpha_su"/>
</dbReference>
<dbReference type="Pfam" id="PF00503">
    <property type="entry name" value="G-alpha"/>
    <property type="match status" value="1"/>
</dbReference>
<feature type="region of interest" description="Disordered" evidence="7">
    <location>
        <begin position="1"/>
        <end position="33"/>
    </location>
</feature>
<sequence length="541" mass="60933">MPSANSSPISRRRSLSDPLAAVLRPPQDETPEQREMRILAEQEAKKISDSIDEQIKLDKAELKKNRPDVKVLLLGQSESGKSTTLKQFQLLHTPAAFHAERIAWRSVIYLNLVRSIRRILEAISPDSEQHDALDAFDADSLNMSQTDSASIVISSSSSIHMDPQQQQIAYEKHAYYSARLAPLIELEERLMRMLSEDDEDEATHLGNGISPAWPSLPPPTNGTTRPTIHVDTHGHTVPSTPSPRSPASLARGAEMSVRPTSNWKKALGLGGNKLKSTSPGTGEVLGWWEDPTDPVHVLAKYPAAMVELWDDQWVQGRLRDRRIRLEESSGFYLDEIERITAKKYIPTDDDVLKARLKTVGVVEHTFTLIQGSRGTNWKIYDVGGARNQRQAWAPYFQDVNAIIFLAPISAFDQVLAEDPRVNRLEDSLLLWRSVVSNKLLSHVNIILFLNKCDLLQAKLDAGVQLNQHLLSYGDRPNDYESVSKYLRNKFGLLHQQNSPNTERELFIHFTAVTDTRRTMTIIQNVRDIVLKANLKNSKLIS</sequence>
<dbReference type="SUPFAM" id="SSF47895">
    <property type="entry name" value="Transducin (alpha subunit), insertion domain"/>
    <property type="match status" value="1"/>
</dbReference>
<organism evidence="8 9">
    <name type="scientific">Bondarzewia mesenterica</name>
    <dbReference type="NCBI Taxonomy" id="1095465"/>
    <lineage>
        <taxon>Eukaryota</taxon>
        <taxon>Fungi</taxon>
        <taxon>Dikarya</taxon>
        <taxon>Basidiomycota</taxon>
        <taxon>Agaricomycotina</taxon>
        <taxon>Agaricomycetes</taxon>
        <taxon>Russulales</taxon>
        <taxon>Bondarzewiaceae</taxon>
        <taxon>Bondarzewia</taxon>
    </lineage>
</organism>
<dbReference type="GO" id="GO:0003924">
    <property type="term" value="F:GTPase activity"/>
    <property type="evidence" value="ECO:0007669"/>
    <property type="project" value="InterPro"/>
</dbReference>
<dbReference type="Gene3D" id="3.40.50.300">
    <property type="entry name" value="P-loop containing nucleotide triphosphate hydrolases"/>
    <property type="match status" value="2"/>
</dbReference>
<proteinExistence type="predicted"/>
<evidence type="ECO:0000256" key="4">
    <source>
        <dbReference type="ARBA" id="ARBA00023224"/>
    </source>
</evidence>
<evidence type="ECO:0000256" key="7">
    <source>
        <dbReference type="SAM" id="MobiDB-lite"/>
    </source>
</evidence>
<reference evidence="8 9" key="1">
    <citation type="submission" date="2019-02" db="EMBL/GenBank/DDBJ databases">
        <title>Genome sequencing of the rare red list fungi Bondarzewia mesenterica.</title>
        <authorList>
            <person name="Buettner E."/>
            <person name="Kellner H."/>
        </authorList>
    </citation>
    <scope>NUCLEOTIDE SEQUENCE [LARGE SCALE GENOMIC DNA]</scope>
    <source>
        <strain evidence="8 9">DSM 108281</strain>
    </source>
</reference>
<dbReference type="GO" id="GO:0001664">
    <property type="term" value="F:G protein-coupled receptor binding"/>
    <property type="evidence" value="ECO:0007669"/>
    <property type="project" value="TreeGrafter"/>
</dbReference>
<evidence type="ECO:0000256" key="6">
    <source>
        <dbReference type="PIRSR" id="PIRSR601019-2"/>
    </source>
</evidence>
<dbReference type="GO" id="GO:0046872">
    <property type="term" value="F:metal ion binding"/>
    <property type="evidence" value="ECO:0007669"/>
    <property type="project" value="UniProtKB-KW"/>
</dbReference>
<keyword evidence="2 5" id="KW-0547">Nucleotide-binding</keyword>
<dbReference type="SUPFAM" id="SSF52540">
    <property type="entry name" value="P-loop containing nucleoside triphosphate hydrolases"/>
    <property type="match status" value="1"/>
</dbReference>
<evidence type="ECO:0000313" key="8">
    <source>
        <dbReference type="EMBL" id="THH13683.1"/>
    </source>
</evidence>
<dbReference type="PANTHER" id="PTHR10218">
    <property type="entry name" value="GTP-BINDING PROTEIN ALPHA SUBUNIT"/>
    <property type="match status" value="1"/>
</dbReference>
<keyword evidence="3 5" id="KW-0342">GTP-binding</keyword>
<evidence type="ECO:0008006" key="10">
    <source>
        <dbReference type="Google" id="ProtNLM"/>
    </source>
</evidence>
<evidence type="ECO:0000256" key="2">
    <source>
        <dbReference type="ARBA" id="ARBA00022741"/>
    </source>
</evidence>
<dbReference type="SMART" id="SM00275">
    <property type="entry name" value="G_alpha"/>
    <property type="match status" value="1"/>
</dbReference>
<evidence type="ECO:0000256" key="5">
    <source>
        <dbReference type="PIRSR" id="PIRSR601019-1"/>
    </source>
</evidence>
<protein>
    <recommendedName>
        <fullName evidence="10">G-alpha-domain-containing protein</fullName>
    </recommendedName>
</protein>
<dbReference type="GO" id="GO:0031683">
    <property type="term" value="F:G-protein beta/gamma-subunit complex binding"/>
    <property type="evidence" value="ECO:0007669"/>
    <property type="project" value="InterPro"/>
</dbReference>
<gene>
    <name evidence="8" type="ORF">EW146_g6570</name>
</gene>
<dbReference type="GO" id="GO:0007188">
    <property type="term" value="P:adenylate cyclase-modulating G protein-coupled receptor signaling pathway"/>
    <property type="evidence" value="ECO:0007669"/>
    <property type="project" value="TreeGrafter"/>
</dbReference>
<feature type="binding site" evidence="5">
    <location>
        <begin position="352"/>
        <end position="358"/>
    </location>
    <ligand>
        <name>GTP</name>
        <dbReference type="ChEBI" id="CHEBI:37565"/>
    </ligand>
</feature>
<dbReference type="OrthoDB" id="5817230at2759"/>